<evidence type="ECO:0000313" key="4">
    <source>
        <dbReference type="EMBL" id="KAK9392535.1"/>
    </source>
</evidence>
<dbReference type="GO" id="GO:0031012">
    <property type="term" value="C:extracellular matrix"/>
    <property type="evidence" value="ECO:0007669"/>
    <property type="project" value="TreeGrafter"/>
</dbReference>
<dbReference type="GO" id="GO:0005581">
    <property type="term" value="C:collagen trimer"/>
    <property type="evidence" value="ECO:0007669"/>
    <property type="project" value="UniProtKB-KW"/>
</dbReference>
<evidence type="ECO:0000256" key="2">
    <source>
        <dbReference type="ARBA" id="ARBA00022530"/>
    </source>
</evidence>
<feature type="region of interest" description="Disordered" evidence="3">
    <location>
        <begin position="69"/>
        <end position="91"/>
    </location>
</feature>
<sequence>MTRRSIQVYVPWGGKRGTFYLYCYSKPTFSNCSFVTTRVLGDIQQLLIVSDHQAAYDYCEHYSPDCDTAVPDVPHSQDPNPDEYYPDGAGNLEVEGETYYYEYPYYEDLDDTGKATPTTAQPVETDGAAREVTETTESPTPPPTPPPVVEKTQEEIPKEEDELLLEEYNYGPITDEYYTPIPYEDLNYEDLDNFNKLPEEGIEAEVPTSTVITYNETDTTGRVSEGGEDPDKDFSVTDYGEGYYDGYFDRTDSPDIGPGMPANQDTIYEGISGPRGEKGQKGEPATIEPGMLLEGPAGPEGPAGLPGPPGTTGPAGPMGDPGERGPPGRAGLPGADGLPGPPGTLLMLPFRFSGGGDGGSKGPQISAQESQAQAILQQARLALRGPAGPMGLTGRPGPMGPPGGGGIKGESGDMGPQGPRGVQGPPGPSGKPGRRGRAGSDGARGMPGQTGPKMFFAGNLQHPGRNAMVSGRPIALYRTAFFLWPHSAFIKRDKQSCPI</sequence>
<dbReference type="GO" id="GO:0030020">
    <property type="term" value="F:extracellular matrix structural constituent conferring tensile strength"/>
    <property type="evidence" value="ECO:0007669"/>
    <property type="project" value="TreeGrafter"/>
</dbReference>
<feature type="compositionally biased region" description="Low complexity" evidence="3">
    <location>
        <begin position="327"/>
        <end position="343"/>
    </location>
</feature>
<feature type="compositionally biased region" description="Low complexity" evidence="3">
    <location>
        <begin position="385"/>
        <end position="396"/>
    </location>
</feature>
<evidence type="ECO:0000256" key="1">
    <source>
        <dbReference type="ARBA" id="ARBA00004498"/>
    </source>
</evidence>
<protein>
    <submittedName>
        <fullName evidence="4">Collagen alpha-1V chain-like</fullName>
    </submittedName>
</protein>
<dbReference type="GO" id="GO:0005615">
    <property type="term" value="C:extracellular space"/>
    <property type="evidence" value="ECO:0007669"/>
    <property type="project" value="TreeGrafter"/>
</dbReference>
<name>A0AAW1ARV5_CROAD</name>
<dbReference type="InterPro" id="IPR050149">
    <property type="entry name" value="Collagen_superfamily"/>
</dbReference>
<keyword evidence="4" id="KW-0176">Collagen</keyword>
<dbReference type="Proteomes" id="UP001474421">
    <property type="component" value="Unassembled WGS sequence"/>
</dbReference>
<dbReference type="AlphaFoldDB" id="A0AAW1ARV5"/>
<dbReference type="PANTHER" id="PTHR24023:SF1082">
    <property type="entry name" value="COLLAGEN TRIPLE HELIX REPEAT"/>
    <property type="match status" value="1"/>
</dbReference>
<feature type="compositionally biased region" description="Low complexity" evidence="3">
    <location>
        <begin position="413"/>
        <end position="423"/>
    </location>
</feature>
<proteinExistence type="predicted"/>
<feature type="compositionally biased region" description="Pro residues" evidence="3">
    <location>
        <begin position="139"/>
        <end position="148"/>
    </location>
</feature>
<keyword evidence="2" id="KW-0272">Extracellular matrix</keyword>
<dbReference type="Pfam" id="PF01391">
    <property type="entry name" value="Collagen"/>
    <property type="match status" value="1"/>
</dbReference>
<feature type="region of interest" description="Disordered" evidence="3">
    <location>
        <begin position="110"/>
        <end position="157"/>
    </location>
</feature>
<keyword evidence="2" id="KW-0964">Secreted</keyword>
<feature type="region of interest" description="Disordered" evidence="3">
    <location>
        <begin position="385"/>
        <end position="452"/>
    </location>
</feature>
<dbReference type="InterPro" id="IPR008160">
    <property type="entry name" value="Collagen"/>
</dbReference>
<accession>A0AAW1ARV5</accession>
<dbReference type="GO" id="GO:0030198">
    <property type="term" value="P:extracellular matrix organization"/>
    <property type="evidence" value="ECO:0007669"/>
    <property type="project" value="TreeGrafter"/>
</dbReference>
<evidence type="ECO:0000313" key="5">
    <source>
        <dbReference type="Proteomes" id="UP001474421"/>
    </source>
</evidence>
<comment type="caution">
    <text evidence="4">The sequence shown here is derived from an EMBL/GenBank/DDBJ whole genome shotgun (WGS) entry which is preliminary data.</text>
</comment>
<evidence type="ECO:0000256" key="3">
    <source>
        <dbReference type="SAM" id="MobiDB-lite"/>
    </source>
</evidence>
<feature type="compositionally biased region" description="Low complexity" evidence="3">
    <location>
        <begin position="288"/>
        <end position="303"/>
    </location>
</feature>
<organism evidence="4 5">
    <name type="scientific">Crotalus adamanteus</name>
    <name type="common">Eastern diamondback rattlesnake</name>
    <dbReference type="NCBI Taxonomy" id="8729"/>
    <lineage>
        <taxon>Eukaryota</taxon>
        <taxon>Metazoa</taxon>
        <taxon>Chordata</taxon>
        <taxon>Craniata</taxon>
        <taxon>Vertebrata</taxon>
        <taxon>Euteleostomi</taxon>
        <taxon>Lepidosauria</taxon>
        <taxon>Squamata</taxon>
        <taxon>Bifurcata</taxon>
        <taxon>Unidentata</taxon>
        <taxon>Episquamata</taxon>
        <taxon>Toxicofera</taxon>
        <taxon>Serpentes</taxon>
        <taxon>Colubroidea</taxon>
        <taxon>Viperidae</taxon>
        <taxon>Crotalinae</taxon>
        <taxon>Crotalus</taxon>
    </lineage>
</organism>
<gene>
    <name evidence="4" type="ORF">NXF25_017379</name>
</gene>
<keyword evidence="5" id="KW-1185">Reference proteome</keyword>
<comment type="subcellular location">
    <subcellularLocation>
        <location evidence="1">Secreted</location>
        <location evidence="1">Extracellular space</location>
        <location evidence="1">Extracellular matrix</location>
    </subcellularLocation>
</comment>
<reference evidence="4 5" key="1">
    <citation type="journal article" date="2024" name="Proc. Natl. Acad. Sci. U.S.A.">
        <title>The genetic regulatory architecture and epigenomic basis for age-related changes in rattlesnake venom.</title>
        <authorList>
            <person name="Hogan M.P."/>
            <person name="Holding M.L."/>
            <person name="Nystrom G.S."/>
            <person name="Colston T.J."/>
            <person name="Bartlett D.A."/>
            <person name="Mason A.J."/>
            <person name="Ellsworth S.A."/>
            <person name="Rautsaw R.M."/>
            <person name="Lawrence K.C."/>
            <person name="Strickland J.L."/>
            <person name="He B."/>
            <person name="Fraser P."/>
            <person name="Margres M.J."/>
            <person name="Gilbert D.M."/>
            <person name="Gibbs H.L."/>
            <person name="Parkinson C.L."/>
            <person name="Rokyta D.R."/>
        </authorList>
    </citation>
    <scope>NUCLEOTIDE SEQUENCE [LARGE SCALE GENOMIC DNA]</scope>
    <source>
        <strain evidence="4">DRR0105</strain>
    </source>
</reference>
<feature type="region of interest" description="Disordered" evidence="3">
    <location>
        <begin position="269"/>
        <end position="343"/>
    </location>
</feature>
<dbReference type="PANTHER" id="PTHR24023">
    <property type="entry name" value="COLLAGEN ALPHA"/>
    <property type="match status" value="1"/>
</dbReference>
<dbReference type="EMBL" id="JAOTOJ010000016">
    <property type="protein sequence ID" value="KAK9392535.1"/>
    <property type="molecule type" value="Genomic_DNA"/>
</dbReference>